<keyword evidence="8" id="KW-1185">Reference proteome</keyword>
<dbReference type="OrthoDB" id="435038at2759"/>
<comment type="caution">
    <text evidence="7">The sequence shown here is derived from an EMBL/GenBank/DDBJ whole genome shotgun (WGS) entry which is preliminary data.</text>
</comment>
<dbReference type="InterPro" id="IPR002204">
    <property type="entry name" value="3-OH-isobutyrate_DH-rel_CS"/>
</dbReference>
<protein>
    <recommendedName>
        <fullName evidence="9">6-phosphogluconate dehydrogenase</fullName>
    </recommendedName>
</protein>
<dbReference type="Gene3D" id="3.40.50.720">
    <property type="entry name" value="NAD(P)-binding Rossmann-like Domain"/>
    <property type="match status" value="1"/>
</dbReference>
<dbReference type="InterPro" id="IPR015815">
    <property type="entry name" value="HIBADH-related"/>
</dbReference>
<dbReference type="STRING" id="1325734.A0A428PGI9"/>
<dbReference type="GO" id="GO:0050661">
    <property type="term" value="F:NADP binding"/>
    <property type="evidence" value="ECO:0007669"/>
    <property type="project" value="InterPro"/>
</dbReference>
<dbReference type="PROSITE" id="PS00895">
    <property type="entry name" value="3_HYDROXYISOBUT_DH"/>
    <property type="match status" value="1"/>
</dbReference>
<evidence type="ECO:0000256" key="2">
    <source>
        <dbReference type="ARBA" id="ARBA00023002"/>
    </source>
</evidence>
<dbReference type="SUPFAM" id="SSF48179">
    <property type="entry name" value="6-phosphogluconate dehydrogenase C-terminal domain-like"/>
    <property type="match status" value="1"/>
</dbReference>
<name>A0A428PGI9_9HYPO</name>
<dbReference type="InterPro" id="IPR029154">
    <property type="entry name" value="HIBADH-like_NADP-bd"/>
</dbReference>
<evidence type="ECO:0000256" key="1">
    <source>
        <dbReference type="ARBA" id="ARBA00007598"/>
    </source>
</evidence>
<evidence type="ECO:0000256" key="3">
    <source>
        <dbReference type="ARBA" id="ARBA00023027"/>
    </source>
</evidence>
<proteinExistence type="inferred from homology"/>
<dbReference type="Pfam" id="PF14833">
    <property type="entry name" value="NAD_binding_11"/>
    <property type="match status" value="1"/>
</dbReference>
<dbReference type="PIRSF" id="PIRSF000103">
    <property type="entry name" value="HIBADH"/>
    <property type="match status" value="1"/>
</dbReference>
<dbReference type="PANTHER" id="PTHR43580">
    <property type="entry name" value="OXIDOREDUCTASE GLYR1-RELATED"/>
    <property type="match status" value="1"/>
</dbReference>
<dbReference type="InterPro" id="IPR008927">
    <property type="entry name" value="6-PGluconate_DH-like_C_sf"/>
</dbReference>
<dbReference type="InterPro" id="IPR013328">
    <property type="entry name" value="6PGD_dom2"/>
</dbReference>
<comment type="similarity">
    <text evidence="1">Belongs to the HIBADH-related family. NP60 subfamily.</text>
</comment>
<feature type="domain" description="6-phosphogluconate dehydrogenase NADP-binding" evidence="5">
    <location>
        <begin position="2"/>
        <end position="159"/>
    </location>
</feature>
<dbReference type="Proteomes" id="UP000288168">
    <property type="component" value="Unassembled WGS sequence"/>
</dbReference>
<dbReference type="Pfam" id="PF03446">
    <property type="entry name" value="NAD_binding_2"/>
    <property type="match status" value="1"/>
</dbReference>
<evidence type="ECO:0000259" key="6">
    <source>
        <dbReference type="Pfam" id="PF14833"/>
    </source>
</evidence>
<keyword evidence="2" id="KW-0560">Oxidoreductase</keyword>
<gene>
    <name evidence="7" type="ORF">CEP54_011042</name>
</gene>
<evidence type="ECO:0000259" key="5">
    <source>
        <dbReference type="Pfam" id="PF03446"/>
    </source>
</evidence>
<feature type="active site" evidence="4">
    <location>
        <position position="168"/>
    </location>
</feature>
<dbReference type="SUPFAM" id="SSF51735">
    <property type="entry name" value="NAD(P)-binding Rossmann-fold domains"/>
    <property type="match status" value="1"/>
</dbReference>
<evidence type="ECO:0000313" key="7">
    <source>
        <dbReference type="EMBL" id="RSL52168.1"/>
    </source>
</evidence>
<dbReference type="Gene3D" id="1.10.1040.10">
    <property type="entry name" value="N-(1-d-carboxylethyl)-l-norvaline Dehydrogenase, domain 2"/>
    <property type="match status" value="1"/>
</dbReference>
<dbReference type="GO" id="GO:0016491">
    <property type="term" value="F:oxidoreductase activity"/>
    <property type="evidence" value="ECO:0007669"/>
    <property type="project" value="UniProtKB-KW"/>
</dbReference>
<dbReference type="InterPro" id="IPR051265">
    <property type="entry name" value="HIBADH-related_NP60_sf"/>
</dbReference>
<dbReference type="InterPro" id="IPR036291">
    <property type="entry name" value="NAD(P)-bd_dom_sf"/>
</dbReference>
<organism evidence="7 8">
    <name type="scientific">Fusarium duplospermum</name>
    <dbReference type="NCBI Taxonomy" id="1325734"/>
    <lineage>
        <taxon>Eukaryota</taxon>
        <taxon>Fungi</taxon>
        <taxon>Dikarya</taxon>
        <taxon>Ascomycota</taxon>
        <taxon>Pezizomycotina</taxon>
        <taxon>Sordariomycetes</taxon>
        <taxon>Hypocreomycetidae</taxon>
        <taxon>Hypocreales</taxon>
        <taxon>Nectriaceae</taxon>
        <taxon>Fusarium</taxon>
        <taxon>Fusarium solani species complex</taxon>
    </lineage>
</organism>
<dbReference type="AlphaFoldDB" id="A0A428PGI9"/>
<evidence type="ECO:0000256" key="4">
    <source>
        <dbReference type="PIRSR" id="PIRSR000103-1"/>
    </source>
</evidence>
<dbReference type="InterPro" id="IPR006115">
    <property type="entry name" value="6PGDH_NADP-bd"/>
</dbReference>
<feature type="domain" description="3-hydroxyisobutyrate dehydrogenase-like NAD-binding" evidence="6">
    <location>
        <begin position="162"/>
        <end position="281"/>
    </location>
</feature>
<sequence length="295" mass="31610">MRIGFLGLGTMGTPMALNLCRKSSVIVWNRNPSKYTSLTDSGATIGETPSEVAQKSDFIFTMLFDGPAIQSVIDNGSNFLKAIRGKTVINTSSVSVESSHKLARQVHEAGGHFIEMPVSGSKIPAEKGQLVGMMAGDRSIAEKIKPVVEPIAKAAVYCGPIGSGLKAKYAVNLFLVAVTAGLAESMNLARAQGVDLEAFGQVLDNCALASPYSKIKVAKILKEDWSPQAAIDDCYNSTELIKLAARSVEVETPMIALCNSIYKDARDRGLGGEDMMAIYKLFAKSPSTYMIHQHT</sequence>
<evidence type="ECO:0000313" key="8">
    <source>
        <dbReference type="Proteomes" id="UP000288168"/>
    </source>
</evidence>
<dbReference type="EMBL" id="NKCI01000139">
    <property type="protein sequence ID" value="RSL52168.1"/>
    <property type="molecule type" value="Genomic_DNA"/>
</dbReference>
<keyword evidence="3" id="KW-0520">NAD</keyword>
<evidence type="ECO:0008006" key="9">
    <source>
        <dbReference type="Google" id="ProtNLM"/>
    </source>
</evidence>
<dbReference type="PANTHER" id="PTHR43580:SF2">
    <property type="entry name" value="CYTOKINE-LIKE NUCLEAR FACTOR N-PAC"/>
    <property type="match status" value="1"/>
</dbReference>
<reference evidence="7 8" key="1">
    <citation type="submission" date="2017-06" db="EMBL/GenBank/DDBJ databases">
        <title>Comparative genomic analysis of Ambrosia Fusariam Clade fungi.</title>
        <authorList>
            <person name="Stajich J.E."/>
            <person name="Carrillo J."/>
            <person name="Kijimoto T."/>
            <person name="Eskalen A."/>
            <person name="O'Donnell K."/>
            <person name="Kasson M."/>
        </authorList>
    </citation>
    <scope>NUCLEOTIDE SEQUENCE [LARGE SCALE GENOMIC DNA]</scope>
    <source>
        <strain evidence="7 8">NRRL62584</strain>
    </source>
</reference>
<dbReference type="GO" id="GO:0051287">
    <property type="term" value="F:NAD binding"/>
    <property type="evidence" value="ECO:0007669"/>
    <property type="project" value="InterPro"/>
</dbReference>
<accession>A0A428PGI9</accession>